<proteinExistence type="predicted"/>
<protein>
    <recommendedName>
        <fullName evidence="3">DUF805 domain-containing protein</fullName>
    </recommendedName>
</protein>
<reference evidence="2" key="1">
    <citation type="submission" date="2018-05" db="EMBL/GenBank/DDBJ databases">
        <authorList>
            <person name="Lanie J.A."/>
            <person name="Ng W.-L."/>
            <person name="Kazmierczak K.M."/>
            <person name="Andrzejewski T.M."/>
            <person name="Davidsen T.M."/>
            <person name="Wayne K.J."/>
            <person name="Tettelin H."/>
            <person name="Glass J.I."/>
            <person name="Rusch D."/>
            <person name="Podicherti R."/>
            <person name="Tsui H.-C.T."/>
            <person name="Winkler M.E."/>
        </authorList>
    </citation>
    <scope>NUCLEOTIDE SEQUENCE</scope>
</reference>
<dbReference type="EMBL" id="UINC01221161">
    <property type="protein sequence ID" value="SVE49375.1"/>
    <property type="molecule type" value="Genomic_DNA"/>
</dbReference>
<dbReference type="InterPro" id="IPR008523">
    <property type="entry name" value="DUF805"/>
</dbReference>
<keyword evidence="1" id="KW-0812">Transmembrane</keyword>
<feature type="transmembrane region" description="Helical" evidence="1">
    <location>
        <begin position="23"/>
        <end position="40"/>
    </location>
</feature>
<sequence>MNWYLEVLKKYAVFSGRSRRKEYWYFALFYLLISIALGVVDRAFGFFRIEAGIGLLGAIFALLMFIPSLAVGVRRLHDTNRSGWWTLLCLVPCIGHFVLLVFLVQDSKPGENRYGSNPKKLPEPKLPFELALALRYLRPKRTFVSMITL</sequence>
<accession>A0A383DYX8</accession>
<evidence type="ECO:0000256" key="1">
    <source>
        <dbReference type="SAM" id="Phobius"/>
    </source>
</evidence>
<dbReference type="GO" id="GO:0005886">
    <property type="term" value="C:plasma membrane"/>
    <property type="evidence" value="ECO:0007669"/>
    <property type="project" value="TreeGrafter"/>
</dbReference>
<feature type="transmembrane region" description="Helical" evidence="1">
    <location>
        <begin position="52"/>
        <end position="71"/>
    </location>
</feature>
<evidence type="ECO:0000313" key="2">
    <source>
        <dbReference type="EMBL" id="SVE49375.1"/>
    </source>
</evidence>
<gene>
    <name evidence="2" type="ORF">METZ01_LOCUS502229</name>
</gene>
<evidence type="ECO:0008006" key="3">
    <source>
        <dbReference type="Google" id="ProtNLM"/>
    </source>
</evidence>
<feature type="transmembrane region" description="Helical" evidence="1">
    <location>
        <begin position="83"/>
        <end position="104"/>
    </location>
</feature>
<feature type="non-terminal residue" evidence="2">
    <location>
        <position position="149"/>
    </location>
</feature>
<name>A0A383DYX8_9ZZZZ</name>
<dbReference type="PANTHER" id="PTHR34980">
    <property type="entry name" value="INNER MEMBRANE PROTEIN-RELATED-RELATED"/>
    <property type="match status" value="1"/>
</dbReference>
<keyword evidence="1" id="KW-0472">Membrane</keyword>
<keyword evidence="1" id="KW-1133">Transmembrane helix</keyword>
<dbReference type="AlphaFoldDB" id="A0A383DYX8"/>
<dbReference type="Pfam" id="PF05656">
    <property type="entry name" value="DUF805"/>
    <property type="match status" value="1"/>
</dbReference>
<dbReference type="PANTHER" id="PTHR34980:SF2">
    <property type="entry name" value="INNER MEMBRANE PROTEIN YHAH-RELATED"/>
    <property type="match status" value="1"/>
</dbReference>
<organism evidence="2">
    <name type="scientific">marine metagenome</name>
    <dbReference type="NCBI Taxonomy" id="408172"/>
    <lineage>
        <taxon>unclassified sequences</taxon>
        <taxon>metagenomes</taxon>
        <taxon>ecological metagenomes</taxon>
    </lineage>
</organism>